<organism evidence="1 2">
    <name type="scientific">Anaplasma platys</name>
    <dbReference type="NCBI Taxonomy" id="949"/>
    <lineage>
        <taxon>Bacteria</taxon>
        <taxon>Pseudomonadati</taxon>
        <taxon>Pseudomonadota</taxon>
        <taxon>Alphaproteobacteria</taxon>
        <taxon>Rickettsiales</taxon>
        <taxon>Anaplasmataceae</taxon>
        <taxon>Anaplasma</taxon>
    </lineage>
</organism>
<sequence length="628" mass="70541">MTSETQRFFRPQSENSAREIPILTQEEVVCITSESEKPSLDLTVYAIRECLGQTIESISRAAECFESKQYVRGIHEAKKILQELYSVVFDPKFDFTSRACVAKAVNKLFCNLVKFYESLGLLFMASKEHWEAEETKMGIVHNTLEGIVETIKLIQQSTCVPAKRDAGCPTNAVHCIKRAQNILLNACLFSQLPDNTEDGMKFVAALRMSMILSSVITDSAVFTKYNADVASCSTFYMKAALERLKRCRDFDGRCRIFDKFSDIVSLIAYFCNDAMKSCGNREIYTPGLRGRIDRKSSILMNVLEAIVLSGAFLSLDSGTTNPTQRNADTQTKMQEILHNIIYAYHTLVEQDCPNACRRTITKLLFNGAYIKLEKLHNDSSITSTNRKQLERIIVTVRRALDKINPDSPLYSKIWDSKISGLHQFPGEFPRDGRELISLPETPDFSAGQSRIKRIRNAVVSILNRLFSVVGKFWNRIKERCRTLWKSYDSISLIKHGSAIEEDQRSLMDSSKMLLVQMQERRKKERMNYITVEAEVHALPEGFHSSNDSLPNHTASSALLHSYHETAPPESCILAQVRTSPSSVGPDSTSTVTHGAQVFAQSSSVAESPTPTVTNITIDKIASRGQNAT</sequence>
<dbReference type="AlphaFoldDB" id="A0A858PYG4"/>
<protein>
    <submittedName>
        <fullName evidence="1">Uncharacterized protein</fullName>
    </submittedName>
</protein>
<gene>
    <name evidence="1" type="ORF">ANPL_02980</name>
</gene>
<name>A0A858PYG4_9RICK</name>
<evidence type="ECO:0000313" key="2">
    <source>
        <dbReference type="Proteomes" id="UP000500930"/>
    </source>
</evidence>
<dbReference type="EMBL" id="CP046391">
    <property type="protein sequence ID" value="QJC27653.1"/>
    <property type="molecule type" value="Genomic_DNA"/>
</dbReference>
<dbReference type="RefSeq" id="WP_169193286.1">
    <property type="nucleotide sequence ID" value="NZ_CP046391.1"/>
</dbReference>
<evidence type="ECO:0000313" key="1">
    <source>
        <dbReference type="EMBL" id="QJC27653.1"/>
    </source>
</evidence>
<dbReference type="KEGG" id="aplt:ANPL_02980"/>
<accession>A0A858PYG4</accession>
<proteinExistence type="predicted"/>
<keyword evidence="2" id="KW-1185">Reference proteome</keyword>
<reference evidence="1 2" key="1">
    <citation type="journal article" date="2020" name="Pathogens">
        <title>First Whole Genome Sequence of Anaplasma platys, an Obligate Intracellular Rickettsial Pathogen of Dogs.</title>
        <authorList>
            <person name="Llanes A."/>
            <person name="Rajeev S."/>
        </authorList>
    </citation>
    <scope>NUCLEOTIDE SEQUENCE [LARGE SCALE GENOMIC DNA]</scope>
    <source>
        <strain evidence="1 2">S3</strain>
    </source>
</reference>
<dbReference type="Proteomes" id="UP000500930">
    <property type="component" value="Chromosome"/>
</dbReference>